<evidence type="ECO:0000313" key="7">
    <source>
        <dbReference type="EMBL" id="HBP29645.1"/>
    </source>
</evidence>
<dbReference type="PANTHER" id="PTHR46743:SF2">
    <property type="entry name" value="TEICHOIC ACIDS EXPORT ATP-BINDING PROTEIN TAGH"/>
    <property type="match status" value="1"/>
</dbReference>
<keyword evidence="2" id="KW-0813">Transport</keyword>
<evidence type="ECO:0000259" key="6">
    <source>
        <dbReference type="PROSITE" id="PS50893"/>
    </source>
</evidence>
<accession>A0A356LGM2</accession>
<comment type="caution">
    <text evidence="7">The sequence shown here is derived from an EMBL/GenBank/DDBJ whole genome shotgun (WGS) entry which is preliminary data.</text>
</comment>
<dbReference type="GO" id="GO:0140359">
    <property type="term" value="F:ABC-type transporter activity"/>
    <property type="evidence" value="ECO:0007669"/>
    <property type="project" value="InterPro"/>
</dbReference>
<keyword evidence="3" id="KW-0472">Membrane</keyword>
<dbReference type="GO" id="GO:0016020">
    <property type="term" value="C:membrane"/>
    <property type="evidence" value="ECO:0007669"/>
    <property type="project" value="InterPro"/>
</dbReference>
<dbReference type="CDD" id="cd03220">
    <property type="entry name" value="ABC_KpsT_Wzt"/>
    <property type="match status" value="1"/>
</dbReference>
<keyword evidence="4" id="KW-0547">Nucleotide-binding</keyword>
<dbReference type="EMBL" id="DOEK01000027">
    <property type="protein sequence ID" value="HBP29645.1"/>
    <property type="molecule type" value="Genomic_DNA"/>
</dbReference>
<dbReference type="GO" id="GO:0005524">
    <property type="term" value="F:ATP binding"/>
    <property type="evidence" value="ECO:0007669"/>
    <property type="project" value="UniProtKB-KW"/>
</dbReference>
<evidence type="ECO:0000256" key="4">
    <source>
        <dbReference type="ARBA" id="ARBA00022741"/>
    </source>
</evidence>
<gene>
    <name evidence="7" type="ORF">DD666_09545</name>
</gene>
<protein>
    <submittedName>
        <fullName evidence="7">ABC transporter ATP-binding protein</fullName>
    </submittedName>
</protein>
<dbReference type="InterPro" id="IPR050683">
    <property type="entry name" value="Bact_Polysacc_Export_ATP-bd"/>
</dbReference>
<dbReference type="GO" id="GO:0016887">
    <property type="term" value="F:ATP hydrolysis activity"/>
    <property type="evidence" value="ECO:0007669"/>
    <property type="project" value="InterPro"/>
</dbReference>
<evidence type="ECO:0000256" key="5">
    <source>
        <dbReference type="ARBA" id="ARBA00022840"/>
    </source>
</evidence>
<dbReference type="InterPro" id="IPR027417">
    <property type="entry name" value="P-loop_NTPase"/>
</dbReference>
<dbReference type="AlphaFoldDB" id="A0A356LGM2"/>
<keyword evidence="5 7" id="KW-0067">ATP-binding</keyword>
<organism evidence="7 8">
    <name type="scientific">Advenella kashmirensis</name>
    <dbReference type="NCBI Taxonomy" id="310575"/>
    <lineage>
        <taxon>Bacteria</taxon>
        <taxon>Pseudomonadati</taxon>
        <taxon>Pseudomonadota</taxon>
        <taxon>Betaproteobacteria</taxon>
        <taxon>Burkholderiales</taxon>
        <taxon>Alcaligenaceae</taxon>
    </lineage>
</organism>
<dbReference type="PANTHER" id="PTHR46743">
    <property type="entry name" value="TEICHOIC ACIDS EXPORT ATP-BINDING PROTEIN TAGH"/>
    <property type="match status" value="1"/>
</dbReference>
<dbReference type="Pfam" id="PF00005">
    <property type="entry name" value="ABC_tran"/>
    <property type="match status" value="1"/>
</dbReference>
<dbReference type="InterPro" id="IPR003593">
    <property type="entry name" value="AAA+_ATPase"/>
</dbReference>
<dbReference type="Gene3D" id="3.40.50.300">
    <property type="entry name" value="P-loop containing nucleotide triphosphate hydrolases"/>
    <property type="match status" value="1"/>
</dbReference>
<feature type="domain" description="ABC transporter" evidence="6">
    <location>
        <begin position="2"/>
        <end position="218"/>
    </location>
</feature>
<evidence type="ECO:0000256" key="2">
    <source>
        <dbReference type="ARBA" id="ARBA00022448"/>
    </source>
</evidence>
<evidence type="ECO:0000256" key="3">
    <source>
        <dbReference type="ARBA" id="ARBA00022475"/>
    </source>
</evidence>
<dbReference type="SUPFAM" id="SSF52540">
    <property type="entry name" value="P-loop containing nucleoside triphosphate hydrolases"/>
    <property type="match status" value="1"/>
</dbReference>
<comment type="similarity">
    <text evidence="1">Belongs to the ABC transporter superfamily.</text>
</comment>
<keyword evidence="3" id="KW-1003">Cell membrane</keyword>
<name>A0A356LGM2_9BURK</name>
<dbReference type="PROSITE" id="PS00211">
    <property type="entry name" value="ABC_TRANSPORTER_1"/>
    <property type="match status" value="1"/>
</dbReference>
<dbReference type="PROSITE" id="PS50893">
    <property type="entry name" value="ABC_TRANSPORTER_2"/>
    <property type="match status" value="1"/>
</dbReference>
<dbReference type="InterPro" id="IPR015860">
    <property type="entry name" value="ABC_transpr_TagH-like"/>
</dbReference>
<evidence type="ECO:0000313" key="8">
    <source>
        <dbReference type="Proteomes" id="UP000264036"/>
    </source>
</evidence>
<reference evidence="7 8" key="1">
    <citation type="journal article" date="2018" name="Nat. Biotechnol.">
        <title>A standardized bacterial taxonomy based on genome phylogeny substantially revises the tree of life.</title>
        <authorList>
            <person name="Parks D.H."/>
            <person name="Chuvochina M."/>
            <person name="Waite D.W."/>
            <person name="Rinke C."/>
            <person name="Skarshewski A."/>
            <person name="Chaumeil P.A."/>
            <person name="Hugenholtz P."/>
        </authorList>
    </citation>
    <scope>NUCLEOTIDE SEQUENCE [LARGE SCALE GENOMIC DNA]</scope>
    <source>
        <strain evidence="7">UBA10707</strain>
    </source>
</reference>
<dbReference type="Proteomes" id="UP000264036">
    <property type="component" value="Unassembled WGS sequence"/>
</dbReference>
<evidence type="ECO:0000256" key="1">
    <source>
        <dbReference type="ARBA" id="ARBA00005417"/>
    </source>
</evidence>
<dbReference type="InterPro" id="IPR017871">
    <property type="entry name" value="ABC_transporter-like_CS"/>
</dbReference>
<proteinExistence type="inferred from homology"/>
<sequence length="219" mass="24424">MIKVINLTKSYMTTTGREFVFRDLNLEIPSGRNVALIGRNGAGKSTLMRLLGGTDIPDRGRVVTDGSISWPVGLSGGFQGSLTARENVKFVARVHGAEGENMSRIVNFVEDFAEIGRYFDRPVKTFSSGMRSRVAFGLSLAFEFDYYLIDEAMSTGDAHFRAKARQVFREKISQSKVILVTHGMGQVRSMCDYVLLLKDGKVQIFEDVEEGIYAYQHNS</sequence>
<dbReference type="InterPro" id="IPR003439">
    <property type="entry name" value="ABC_transporter-like_ATP-bd"/>
</dbReference>
<dbReference type="SMART" id="SM00382">
    <property type="entry name" value="AAA"/>
    <property type="match status" value="1"/>
</dbReference>